<feature type="domain" description="DUF6534" evidence="3">
    <location>
        <begin position="162"/>
        <end position="249"/>
    </location>
</feature>
<feature type="transmembrane region" description="Helical" evidence="2">
    <location>
        <begin position="12"/>
        <end position="33"/>
    </location>
</feature>
<name>W4JTJ3_HETIT</name>
<feature type="transmembrane region" description="Helical" evidence="2">
    <location>
        <begin position="81"/>
        <end position="100"/>
    </location>
</feature>
<evidence type="ECO:0000259" key="3">
    <source>
        <dbReference type="Pfam" id="PF20152"/>
    </source>
</evidence>
<keyword evidence="5" id="KW-1185">Reference proteome</keyword>
<feature type="transmembrane region" description="Helical" evidence="2">
    <location>
        <begin position="153"/>
        <end position="178"/>
    </location>
</feature>
<dbReference type="PANTHER" id="PTHR40465">
    <property type="entry name" value="CHROMOSOME 1, WHOLE GENOME SHOTGUN SEQUENCE"/>
    <property type="match status" value="1"/>
</dbReference>
<evidence type="ECO:0000256" key="2">
    <source>
        <dbReference type="SAM" id="Phobius"/>
    </source>
</evidence>
<dbReference type="InterPro" id="IPR045339">
    <property type="entry name" value="DUF6534"/>
</dbReference>
<dbReference type="Proteomes" id="UP000030671">
    <property type="component" value="Unassembled WGS sequence"/>
</dbReference>
<reference evidence="4 5" key="1">
    <citation type="journal article" date="2012" name="New Phytol.">
        <title>Insight into trade-off between wood decay and parasitism from the genome of a fungal forest pathogen.</title>
        <authorList>
            <person name="Olson A."/>
            <person name="Aerts A."/>
            <person name="Asiegbu F."/>
            <person name="Belbahri L."/>
            <person name="Bouzid O."/>
            <person name="Broberg A."/>
            <person name="Canback B."/>
            <person name="Coutinho P.M."/>
            <person name="Cullen D."/>
            <person name="Dalman K."/>
            <person name="Deflorio G."/>
            <person name="van Diepen L.T."/>
            <person name="Dunand C."/>
            <person name="Duplessis S."/>
            <person name="Durling M."/>
            <person name="Gonthier P."/>
            <person name="Grimwood J."/>
            <person name="Fossdal C.G."/>
            <person name="Hansson D."/>
            <person name="Henrissat B."/>
            <person name="Hietala A."/>
            <person name="Himmelstrand K."/>
            <person name="Hoffmeister D."/>
            <person name="Hogberg N."/>
            <person name="James T.Y."/>
            <person name="Karlsson M."/>
            <person name="Kohler A."/>
            <person name="Kues U."/>
            <person name="Lee Y.H."/>
            <person name="Lin Y.C."/>
            <person name="Lind M."/>
            <person name="Lindquist E."/>
            <person name="Lombard V."/>
            <person name="Lucas S."/>
            <person name="Lunden K."/>
            <person name="Morin E."/>
            <person name="Murat C."/>
            <person name="Park J."/>
            <person name="Raffaello T."/>
            <person name="Rouze P."/>
            <person name="Salamov A."/>
            <person name="Schmutz J."/>
            <person name="Solheim H."/>
            <person name="Stahlberg J."/>
            <person name="Velez H."/>
            <person name="de Vries R.P."/>
            <person name="Wiebenga A."/>
            <person name="Woodward S."/>
            <person name="Yakovlev I."/>
            <person name="Garbelotto M."/>
            <person name="Martin F."/>
            <person name="Grigoriev I.V."/>
            <person name="Stenlid J."/>
        </authorList>
    </citation>
    <scope>NUCLEOTIDE SEQUENCE [LARGE SCALE GENOMIC DNA]</scope>
    <source>
        <strain evidence="4 5">TC 32-1</strain>
    </source>
</reference>
<proteinExistence type="predicted"/>
<feature type="transmembrane region" description="Helical" evidence="2">
    <location>
        <begin position="120"/>
        <end position="141"/>
    </location>
</feature>
<feature type="transmembrane region" description="Helical" evidence="2">
    <location>
        <begin position="45"/>
        <end position="69"/>
    </location>
</feature>
<dbReference type="RefSeq" id="XP_009551715.1">
    <property type="nucleotide sequence ID" value="XM_009553420.1"/>
</dbReference>
<feature type="compositionally biased region" description="Polar residues" evidence="1">
    <location>
        <begin position="300"/>
        <end position="311"/>
    </location>
</feature>
<accession>W4JTJ3</accession>
<dbReference type="Pfam" id="PF20152">
    <property type="entry name" value="DUF6534"/>
    <property type="match status" value="1"/>
</dbReference>
<keyword evidence="2" id="KW-1133">Transmembrane helix</keyword>
<evidence type="ECO:0000313" key="5">
    <source>
        <dbReference type="Proteomes" id="UP000030671"/>
    </source>
</evidence>
<keyword evidence="2" id="KW-0812">Transmembrane</keyword>
<dbReference type="eggNOG" id="ENOG502SMJ3">
    <property type="taxonomic scope" value="Eukaryota"/>
</dbReference>
<dbReference type="InParanoid" id="W4JTJ3"/>
<dbReference type="PANTHER" id="PTHR40465:SF1">
    <property type="entry name" value="DUF6534 DOMAIN-CONTAINING PROTEIN"/>
    <property type="match status" value="1"/>
</dbReference>
<dbReference type="EMBL" id="KI925464">
    <property type="protein sequence ID" value="ETW76848.1"/>
    <property type="molecule type" value="Genomic_DNA"/>
</dbReference>
<dbReference type="AlphaFoldDB" id="W4JTJ3"/>
<dbReference type="STRING" id="747525.W4JTJ3"/>
<organism evidence="4 5">
    <name type="scientific">Heterobasidion irregulare (strain TC 32-1)</name>
    <dbReference type="NCBI Taxonomy" id="747525"/>
    <lineage>
        <taxon>Eukaryota</taxon>
        <taxon>Fungi</taxon>
        <taxon>Dikarya</taxon>
        <taxon>Basidiomycota</taxon>
        <taxon>Agaricomycotina</taxon>
        <taxon>Agaricomycetes</taxon>
        <taxon>Russulales</taxon>
        <taxon>Bondarzewiaceae</taxon>
        <taxon>Heterobasidion</taxon>
        <taxon>Heterobasidion annosum species complex</taxon>
    </lineage>
</organism>
<gene>
    <name evidence="4" type="ORF">HETIRDRAFT_106236</name>
</gene>
<keyword evidence="2" id="KW-0472">Membrane</keyword>
<sequence>MVHFDSTTGALYIGGLLTAILYGITCVQSFIFFQRSKYDSRTLQGTVWMLWFLDTLHLAFLSHALYWYLVTNYTNPAALGLIPWTVMAGIVVANISDCIVRDMFVWRVWRLSGKIIWPCILLVLVILVFVAGFGFGIKGFFVKSFKEFAHITWLMYVGFAFSVSTDTLIAGTLCYTLAKARTGFKRTDSLINVLMIYSINTNVVTSAFSLLCFITYTAIPRNFVFLTFYFPLSKMYINAMLASLNARESLRGQGVSTVPFSTLSFMTPPPPASNTKDSMSSTGEGSVSAIHVKTVVHQSTENVVPGNTESLDSAPLNDPSDRV</sequence>
<dbReference type="KEGG" id="hir:HETIRDRAFT_106236"/>
<dbReference type="OrthoDB" id="2745105at2759"/>
<evidence type="ECO:0000256" key="1">
    <source>
        <dbReference type="SAM" id="MobiDB-lite"/>
    </source>
</evidence>
<dbReference type="HOGENOM" id="CLU_046025_5_4_1"/>
<protein>
    <recommendedName>
        <fullName evidence="3">DUF6534 domain-containing protein</fullName>
    </recommendedName>
</protein>
<feature type="region of interest" description="Disordered" evidence="1">
    <location>
        <begin position="300"/>
        <end position="323"/>
    </location>
</feature>
<feature type="transmembrane region" description="Helical" evidence="2">
    <location>
        <begin position="190"/>
        <end position="217"/>
    </location>
</feature>
<dbReference type="GeneID" id="20666145"/>
<evidence type="ECO:0000313" key="4">
    <source>
        <dbReference type="EMBL" id="ETW76848.1"/>
    </source>
</evidence>